<accession>A0A378I6B8</accession>
<dbReference type="STRING" id="28083.Lbir_2247"/>
<keyword evidence="3" id="KW-0378">Hydrolase</keyword>
<dbReference type="GO" id="GO:0006508">
    <property type="term" value="P:proteolysis"/>
    <property type="evidence" value="ECO:0007669"/>
    <property type="project" value="UniProtKB-KW"/>
</dbReference>
<dbReference type="Gene3D" id="3.90.70.10">
    <property type="entry name" value="Cysteine proteinases"/>
    <property type="match status" value="1"/>
</dbReference>
<proteinExistence type="predicted"/>
<evidence type="ECO:0000313" key="2">
    <source>
        <dbReference type="EMBL" id="KTC68714.1"/>
    </source>
</evidence>
<dbReference type="CDD" id="cd02619">
    <property type="entry name" value="Peptidase_C1"/>
    <property type="match status" value="1"/>
</dbReference>
<dbReference type="InterPro" id="IPR038765">
    <property type="entry name" value="Papain-like_cys_pep_sf"/>
</dbReference>
<dbReference type="AlphaFoldDB" id="A0A378I6B8"/>
<name>A0A378I6B8_9GAMM</name>
<evidence type="ECO:0000313" key="5">
    <source>
        <dbReference type="Proteomes" id="UP000255066"/>
    </source>
</evidence>
<keyword evidence="3" id="KW-0645">Protease</keyword>
<reference evidence="3 5" key="2">
    <citation type="submission" date="2018-06" db="EMBL/GenBank/DDBJ databases">
        <authorList>
            <consortium name="Pathogen Informatics"/>
            <person name="Doyle S."/>
        </authorList>
    </citation>
    <scope>NUCLEOTIDE SEQUENCE [LARGE SCALE GENOMIC DNA]</scope>
    <source>
        <strain evidence="3 5">NCTC12437</strain>
    </source>
</reference>
<dbReference type="GO" id="GO:0070005">
    <property type="term" value="F:cysteine-type aminopeptidase activity"/>
    <property type="evidence" value="ECO:0007669"/>
    <property type="project" value="InterPro"/>
</dbReference>
<dbReference type="Proteomes" id="UP000054735">
    <property type="component" value="Unassembled WGS sequence"/>
</dbReference>
<dbReference type="EMBL" id="UGNW01000001">
    <property type="protein sequence ID" value="STX30300.1"/>
    <property type="molecule type" value="Genomic_DNA"/>
</dbReference>
<dbReference type="Proteomes" id="UP000255066">
    <property type="component" value="Unassembled WGS sequence"/>
</dbReference>
<dbReference type="OrthoDB" id="3648721at2"/>
<evidence type="ECO:0000313" key="3">
    <source>
        <dbReference type="EMBL" id="STX30300.1"/>
    </source>
</evidence>
<reference evidence="2 4" key="1">
    <citation type="submission" date="2015-11" db="EMBL/GenBank/DDBJ databases">
        <title>Genomic analysis of 38 Legionella species identifies large and diverse effector repertoires.</title>
        <authorList>
            <person name="Burstein D."/>
            <person name="Amaro F."/>
            <person name="Zusman T."/>
            <person name="Lifshitz Z."/>
            <person name="Cohen O."/>
            <person name="Gilbert J.A."/>
            <person name="Pupko T."/>
            <person name="Shuman H.A."/>
            <person name="Segal G."/>
        </authorList>
    </citation>
    <scope>NUCLEOTIDE SEQUENCE [LARGE SCALE GENOMIC DNA]</scope>
    <source>
        <strain evidence="2 4">CDC#1407-AL-14</strain>
    </source>
</reference>
<feature type="chain" id="PRO_5017060757" evidence="1">
    <location>
        <begin position="20"/>
        <end position="353"/>
    </location>
</feature>
<feature type="signal peptide" evidence="1">
    <location>
        <begin position="1"/>
        <end position="19"/>
    </location>
</feature>
<dbReference type="Pfam" id="PF03051">
    <property type="entry name" value="Peptidase_C1_2"/>
    <property type="match status" value="1"/>
</dbReference>
<evidence type="ECO:0000313" key="4">
    <source>
        <dbReference type="Proteomes" id="UP000054735"/>
    </source>
</evidence>
<gene>
    <name evidence="2" type="ORF">Lbir_2247</name>
    <name evidence="3" type="ORF">NCTC12437_00053</name>
</gene>
<evidence type="ECO:0000256" key="1">
    <source>
        <dbReference type="SAM" id="SignalP"/>
    </source>
</evidence>
<keyword evidence="4" id="KW-1185">Reference proteome</keyword>
<keyword evidence="1" id="KW-0732">Signal</keyword>
<sequence length="353" mass="38316">MKYAPLAAVSLLLSSTLAAQNVSIVGSITKEIPASSKARSLNATPPQEISLMKIELSEQGRNYLSQQIQNLSTQSKQFAPAGSSGQSAVNLGMNNTPVLNQGSHGSCVTFATTAAIDAALGKGDYVSQLCQLELGAYLADNGYSMSGWEGTWGRYLLGQIDSFGFVSKEKQKRFGCGGLTEYPTNNSNIGNPMSLESFHQLSEPLNDNQLTWTPVLDVFDAFTGNVDANRTLAEVKKALNAGDRVTFGVLLLDFDKGIMGAVGTTKQKFDTWVISPEIADDLNNNPEFGGHEMVIIGYDDNAVAVDDKKGSHRGLLKLRNSWGDRVGDRGDFYMSYDYFKLLVIEAQRIKKLK</sequence>
<dbReference type="RefSeq" id="WP_058524260.1">
    <property type="nucleotide sequence ID" value="NZ_CAAAHV010000015.1"/>
</dbReference>
<dbReference type="InterPro" id="IPR004134">
    <property type="entry name" value="Peptidase_C1B"/>
</dbReference>
<protein>
    <submittedName>
        <fullName evidence="2 3">Cysteine protease</fullName>
    </submittedName>
</protein>
<organism evidence="3 5">
    <name type="scientific">Legionella birminghamensis</name>
    <dbReference type="NCBI Taxonomy" id="28083"/>
    <lineage>
        <taxon>Bacteria</taxon>
        <taxon>Pseudomonadati</taxon>
        <taxon>Pseudomonadota</taxon>
        <taxon>Gammaproteobacteria</taxon>
        <taxon>Legionellales</taxon>
        <taxon>Legionellaceae</taxon>
        <taxon>Legionella</taxon>
    </lineage>
</organism>
<dbReference type="SUPFAM" id="SSF54001">
    <property type="entry name" value="Cysteine proteinases"/>
    <property type="match status" value="1"/>
</dbReference>
<dbReference type="EMBL" id="LNXT01000044">
    <property type="protein sequence ID" value="KTC68714.1"/>
    <property type="molecule type" value="Genomic_DNA"/>
</dbReference>